<name>A0AAD6U8B9_9AGAR</name>
<protein>
    <submittedName>
        <fullName evidence="3">Barwin-like endoglucanase</fullName>
    </submittedName>
</protein>
<evidence type="ECO:0000313" key="4">
    <source>
        <dbReference type="Proteomes" id="UP001222325"/>
    </source>
</evidence>
<gene>
    <name evidence="3" type="ORF">B0H15DRAFT_930965</name>
</gene>
<keyword evidence="4" id="KW-1185">Reference proteome</keyword>
<feature type="signal peptide" evidence="2">
    <location>
        <begin position="1"/>
        <end position="20"/>
    </location>
</feature>
<evidence type="ECO:0000256" key="1">
    <source>
        <dbReference type="ARBA" id="ARBA00022729"/>
    </source>
</evidence>
<reference evidence="3" key="1">
    <citation type="submission" date="2023-03" db="EMBL/GenBank/DDBJ databases">
        <title>Massive genome expansion in bonnet fungi (Mycena s.s.) driven by repeated elements and novel gene families across ecological guilds.</title>
        <authorList>
            <consortium name="Lawrence Berkeley National Laboratory"/>
            <person name="Harder C.B."/>
            <person name="Miyauchi S."/>
            <person name="Viragh M."/>
            <person name="Kuo A."/>
            <person name="Thoen E."/>
            <person name="Andreopoulos B."/>
            <person name="Lu D."/>
            <person name="Skrede I."/>
            <person name="Drula E."/>
            <person name="Henrissat B."/>
            <person name="Morin E."/>
            <person name="Kohler A."/>
            <person name="Barry K."/>
            <person name="LaButti K."/>
            <person name="Morin E."/>
            <person name="Salamov A."/>
            <person name="Lipzen A."/>
            <person name="Mereny Z."/>
            <person name="Hegedus B."/>
            <person name="Baldrian P."/>
            <person name="Stursova M."/>
            <person name="Weitz H."/>
            <person name="Taylor A."/>
            <person name="Grigoriev I.V."/>
            <person name="Nagy L.G."/>
            <person name="Martin F."/>
            <person name="Kauserud H."/>
        </authorList>
    </citation>
    <scope>NUCLEOTIDE SEQUENCE</scope>
    <source>
        <strain evidence="3">CBHHK173m</strain>
    </source>
</reference>
<proteinExistence type="predicted"/>
<dbReference type="EMBL" id="JARJCN010000026">
    <property type="protein sequence ID" value="KAJ7088409.1"/>
    <property type="molecule type" value="Genomic_DNA"/>
</dbReference>
<accession>A0AAD6U8B9</accession>
<dbReference type="PANTHER" id="PTHR31836">
    <property type="match status" value="1"/>
</dbReference>
<evidence type="ECO:0000313" key="3">
    <source>
        <dbReference type="EMBL" id="KAJ7088409.1"/>
    </source>
</evidence>
<dbReference type="Proteomes" id="UP001222325">
    <property type="component" value="Unassembled WGS sequence"/>
</dbReference>
<evidence type="ECO:0000256" key="2">
    <source>
        <dbReference type="SAM" id="SignalP"/>
    </source>
</evidence>
<feature type="chain" id="PRO_5042047546" evidence="2">
    <location>
        <begin position="21"/>
        <end position="136"/>
    </location>
</feature>
<comment type="caution">
    <text evidence="3">The sequence shown here is derived from an EMBL/GenBank/DDBJ whole genome shotgun (WGS) entry which is preliminary data.</text>
</comment>
<dbReference type="SUPFAM" id="SSF50685">
    <property type="entry name" value="Barwin-like endoglucanases"/>
    <property type="match status" value="1"/>
</dbReference>
<dbReference type="InterPro" id="IPR036908">
    <property type="entry name" value="RlpA-like_sf"/>
</dbReference>
<dbReference type="InterPro" id="IPR051477">
    <property type="entry name" value="Expansin_CellWall"/>
</dbReference>
<dbReference type="PANTHER" id="PTHR31836:SF28">
    <property type="entry name" value="SRCR DOMAIN-CONTAINING PROTEIN-RELATED"/>
    <property type="match status" value="1"/>
</dbReference>
<sequence length="136" mass="14237">MSFRALILVLAFMLSGIAHSSPVDVVPRDTVYSGDGTFFEPGLGACGNTNTASDFIVAVGHGIFDSFPGATANPNNNPICGRKLIATHGGRSVTVEVQDRCAGCAGAADLDFTEAGFEQLASLDVGRLKNVEWQFV</sequence>
<dbReference type="CDD" id="cd22191">
    <property type="entry name" value="DPBB_RlpA_EXP_N-like"/>
    <property type="match status" value="1"/>
</dbReference>
<dbReference type="AlphaFoldDB" id="A0AAD6U8B9"/>
<keyword evidence="1 2" id="KW-0732">Signal</keyword>
<organism evidence="3 4">
    <name type="scientific">Mycena belliarum</name>
    <dbReference type="NCBI Taxonomy" id="1033014"/>
    <lineage>
        <taxon>Eukaryota</taxon>
        <taxon>Fungi</taxon>
        <taxon>Dikarya</taxon>
        <taxon>Basidiomycota</taxon>
        <taxon>Agaricomycotina</taxon>
        <taxon>Agaricomycetes</taxon>
        <taxon>Agaricomycetidae</taxon>
        <taxon>Agaricales</taxon>
        <taxon>Marasmiineae</taxon>
        <taxon>Mycenaceae</taxon>
        <taxon>Mycena</taxon>
    </lineage>
</organism>
<dbReference type="Gene3D" id="2.40.40.10">
    <property type="entry name" value="RlpA-like domain"/>
    <property type="match status" value="1"/>
</dbReference>